<dbReference type="Proteomes" id="UP000275232">
    <property type="component" value="Unassembled WGS sequence"/>
</dbReference>
<comment type="caution">
    <text evidence="2">The sequence shown here is derived from an EMBL/GenBank/DDBJ whole genome shotgun (WGS) entry which is preliminary data.</text>
</comment>
<keyword evidence="1" id="KW-1133">Transmembrane helix</keyword>
<evidence type="ECO:0000256" key="1">
    <source>
        <dbReference type="SAM" id="Phobius"/>
    </source>
</evidence>
<dbReference type="RefSeq" id="WP_123877783.1">
    <property type="nucleotide sequence ID" value="NZ_RPFZ01000001.1"/>
</dbReference>
<keyword evidence="3" id="KW-1185">Reference proteome</keyword>
<dbReference type="EMBL" id="RPFZ01000001">
    <property type="protein sequence ID" value="RPF70378.1"/>
    <property type="molecule type" value="Genomic_DNA"/>
</dbReference>
<protein>
    <submittedName>
        <fullName evidence="2">Uncharacterized protein</fullName>
    </submittedName>
</protein>
<dbReference type="AlphaFoldDB" id="A0A3N5D787"/>
<feature type="transmembrane region" description="Helical" evidence="1">
    <location>
        <begin position="38"/>
        <end position="56"/>
    </location>
</feature>
<feature type="transmembrane region" description="Helical" evidence="1">
    <location>
        <begin position="12"/>
        <end position="32"/>
    </location>
</feature>
<evidence type="ECO:0000313" key="3">
    <source>
        <dbReference type="Proteomes" id="UP000275232"/>
    </source>
</evidence>
<reference evidence="2 3" key="1">
    <citation type="submission" date="2018-11" db="EMBL/GenBank/DDBJ databases">
        <title>Erythrobacter spongiae sp. nov., isolated from a marine sponge.</title>
        <authorList>
            <person name="Zhuang L."/>
            <person name="Luo L."/>
        </authorList>
    </citation>
    <scope>NUCLEOTIDE SEQUENCE [LARGE SCALE GENOMIC DNA]</scope>
    <source>
        <strain evidence="2 3">HN-E23</strain>
    </source>
</reference>
<sequence length="66" mass="6907">MLSRRNRKLARYLTSIGSLGLIAGAATAYLHHATTGQILMGIGGVMLVLGAQLLANSPTGDDDARR</sequence>
<evidence type="ECO:0000313" key="2">
    <source>
        <dbReference type="EMBL" id="RPF70378.1"/>
    </source>
</evidence>
<organism evidence="2 3">
    <name type="scientific">Aurantiacibacter spongiae</name>
    <dbReference type="NCBI Taxonomy" id="2488860"/>
    <lineage>
        <taxon>Bacteria</taxon>
        <taxon>Pseudomonadati</taxon>
        <taxon>Pseudomonadota</taxon>
        <taxon>Alphaproteobacteria</taxon>
        <taxon>Sphingomonadales</taxon>
        <taxon>Erythrobacteraceae</taxon>
        <taxon>Aurantiacibacter</taxon>
    </lineage>
</organism>
<keyword evidence="1" id="KW-0812">Transmembrane</keyword>
<name>A0A3N5D787_9SPHN</name>
<accession>A0A3N5D787</accession>
<gene>
    <name evidence="2" type="ORF">EG799_01080</name>
</gene>
<keyword evidence="1" id="KW-0472">Membrane</keyword>
<proteinExistence type="predicted"/>